<dbReference type="AlphaFoldDB" id="A0A0W8IH73"/>
<dbReference type="STRING" id="767452.AVL62_05935"/>
<dbReference type="InterPro" id="IPR024412">
    <property type="entry name" value="Lsr2_dim_dom"/>
</dbReference>
<dbReference type="Pfam" id="PF11774">
    <property type="entry name" value="Lsr2"/>
    <property type="match status" value="1"/>
</dbReference>
<evidence type="ECO:0000313" key="4">
    <source>
        <dbReference type="EMBL" id="KUG59224.1"/>
    </source>
</evidence>
<reference evidence="4 5" key="1">
    <citation type="submission" date="2015-12" db="EMBL/GenBank/DDBJ databases">
        <title>Serinicoccus chungangenesis strain CD08_5 genome sequencing and assembly.</title>
        <authorList>
            <person name="Chander A.M."/>
            <person name="Kaur G."/>
            <person name="Nair G.R."/>
            <person name="Dhawan D.K."/>
            <person name="Kochhar R.K."/>
            <person name="Mayilraj S."/>
            <person name="Bhadada S.K."/>
        </authorList>
    </citation>
    <scope>NUCLEOTIDE SEQUENCE [LARGE SCALE GENOMIC DNA]</scope>
    <source>
        <strain evidence="4 5">CD08_5</strain>
    </source>
</reference>
<dbReference type="GO" id="GO:0016746">
    <property type="term" value="F:acyltransferase activity"/>
    <property type="evidence" value="ECO:0007669"/>
    <property type="project" value="InterPro"/>
</dbReference>
<dbReference type="InterPro" id="IPR042261">
    <property type="entry name" value="Lsr2-like_dimerization"/>
</dbReference>
<keyword evidence="1" id="KW-0238">DNA-binding</keyword>
<feature type="domain" description="Lsr2 dimerization" evidence="2">
    <location>
        <begin position="1"/>
        <end position="58"/>
    </location>
</feature>
<name>A0A0W8IH73_9MICO</name>
<dbReference type="Gene3D" id="4.10.320.10">
    <property type="entry name" value="E3-binding domain"/>
    <property type="match status" value="1"/>
</dbReference>
<keyword evidence="5" id="KW-1185">Reference proteome</keyword>
<dbReference type="RefSeq" id="WP_058889935.1">
    <property type="nucleotide sequence ID" value="NZ_LQBL01000002.1"/>
</dbReference>
<feature type="domain" description="Lsr2 DNA-binding" evidence="3">
    <location>
        <begin position="73"/>
        <end position="108"/>
    </location>
</feature>
<dbReference type="InterPro" id="IPR055370">
    <property type="entry name" value="Lsr2_DNA-bd"/>
</dbReference>
<dbReference type="InterPro" id="IPR036625">
    <property type="entry name" value="E3-bd_dom_sf"/>
</dbReference>
<dbReference type="Gene3D" id="3.30.60.230">
    <property type="entry name" value="Lsr2, dimerization domain"/>
    <property type="match status" value="1"/>
</dbReference>
<evidence type="ECO:0000259" key="2">
    <source>
        <dbReference type="Pfam" id="PF11774"/>
    </source>
</evidence>
<dbReference type="Pfam" id="PF23359">
    <property type="entry name" value="Lsr2_DNA-bd"/>
    <property type="match status" value="1"/>
</dbReference>
<organism evidence="4 5">
    <name type="scientific">Serinicoccus chungangensis</name>
    <dbReference type="NCBI Taxonomy" id="767452"/>
    <lineage>
        <taxon>Bacteria</taxon>
        <taxon>Bacillati</taxon>
        <taxon>Actinomycetota</taxon>
        <taxon>Actinomycetes</taxon>
        <taxon>Micrococcales</taxon>
        <taxon>Ornithinimicrobiaceae</taxon>
        <taxon>Serinicoccus</taxon>
    </lineage>
</organism>
<dbReference type="OrthoDB" id="4113332at2"/>
<dbReference type="Proteomes" id="UP000054837">
    <property type="component" value="Unassembled WGS sequence"/>
</dbReference>
<evidence type="ECO:0000313" key="5">
    <source>
        <dbReference type="Proteomes" id="UP000054837"/>
    </source>
</evidence>
<sequence length="110" mass="12560">MAQNVKVILVDDIDGTEAHQTVEFALDGVSYTIDLHDQHATELRETFMHWVDHARRTGGRRQTRRLYSGSTTSRDDLDQIRAWARENGYQVSDRGRIAKCIVDAYDAAHS</sequence>
<accession>A0A0W8IH73</accession>
<evidence type="ECO:0000256" key="1">
    <source>
        <dbReference type="ARBA" id="ARBA00023125"/>
    </source>
</evidence>
<evidence type="ECO:0000259" key="3">
    <source>
        <dbReference type="Pfam" id="PF23359"/>
    </source>
</evidence>
<dbReference type="GO" id="GO:0003677">
    <property type="term" value="F:DNA binding"/>
    <property type="evidence" value="ECO:0007669"/>
    <property type="project" value="UniProtKB-KW"/>
</dbReference>
<protein>
    <recommendedName>
        <fullName evidence="6">Lsr2 family protein</fullName>
    </recommendedName>
</protein>
<proteinExistence type="predicted"/>
<comment type="caution">
    <text evidence="4">The sequence shown here is derived from an EMBL/GenBank/DDBJ whole genome shotgun (WGS) entry which is preliminary data.</text>
</comment>
<gene>
    <name evidence="4" type="ORF">AVL62_05935</name>
</gene>
<dbReference type="EMBL" id="LQBL01000002">
    <property type="protein sequence ID" value="KUG59224.1"/>
    <property type="molecule type" value="Genomic_DNA"/>
</dbReference>
<evidence type="ECO:0008006" key="6">
    <source>
        <dbReference type="Google" id="ProtNLM"/>
    </source>
</evidence>